<comment type="caution">
    <text evidence="2">The sequence shown here is derived from an EMBL/GenBank/DDBJ whole genome shotgun (WGS) entry which is preliminary data.</text>
</comment>
<dbReference type="OrthoDB" id="3005035at2759"/>
<keyword evidence="3" id="KW-1185">Reference proteome</keyword>
<proteinExistence type="predicted"/>
<gene>
    <name evidence="2" type="ORF">BD626DRAFT_424541</name>
</gene>
<accession>A0A550CT78</accession>
<evidence type="ECO:0000313" key="3">
    <source>
        <dbReference type="Proteomes" id="UP000320762"/>
    </source>
</evidence>
<evidence type="ECO:0000313" key="2">
    <source>
        <dbReference type="EMBL" id="TRM67992.1"/>
    </source>
</evidence>
<dbReference type="EMBL" id="VDMD01000002">
    <property type="protein sequence ID" value="TRM67992.1"/>
    <property type="molecule type" value="Genomic_DNA"/>
</dbReference>
<evidence type="ECO:0000256" key="1">
    <source>
        <dbReference type="SAM" id="MobiDB-lite"/>
    </source>
</evidence>
<reference evidence="2 3" key="1">
    <citation type="journal article" date="2019" name="New Phytol.">
        <title>Comparative genomics reveals unique wood-decay strategies and fruiting body development in the Schizophyllaceae.</title>
        <authorList>
            <person name="Almasi E."/>
            <person name="Sahu N."/>
            <person name="Krizsan K."/>
            <person name="Balint B."/>
            <person name="Kovacs G.M."/>
            <person name="Kiss B."/>
            <person name="Cseklye J."/>
            <person name="Drula E."/>
            <person name="Henrissat B."/>
            <person name="Nagy I."/>
            <person name="Chovatia M."/>
            <person name="Adam C."/>
            <person name="LaButti K."/>
            <person name="Lipzen A."/>
            <person name="Riley R."/>
            <person name="Grigoriev I.V."/>
            <person name="Nagy L.G."/>
        </authorList>
    </citation>
    <scope>NUCLEOTIDE SEQUENCE [LARGE SCALE GENOMIC DNA]</scope>
    <source>
        <strain evidence="2 3">NL-1724</strain>
    </source>
</reference>
<protein>
    <submittedName>
        <fullName evidence="2">Uncharacterized protein</fullName>
    </submittedName>
</protein>
<dbReference type="AlphaFoldDB" id="A0A550CT78"/>
<organism evidence="2 3">
    <name type="scientific">Schizophyllum amplum</name>
    <dbReference type="NCBI Taxonomy" id="97359"/>
    <lineage>
        <taxon>Eukaryota</taxon>
        <taxon>Fungi</taxon>
        <taxon>Dikarya</taxon>
        <taxon>Basidiomycota</taxon>
        <taxon>Agaricomycotina</taxon>
        <taxon>Agaricomycetes</taxon>
        <taxon>Agaricomycetidae</taxon>
        <taxon>Agaricales</taxon>
        <taxon>Schizophyllaceae</taxon>
        <taxon>Schizophyllum</taxon>
    </lineage>
</organism>
<sequence>MGSHKLAQSHAPANTHAPTNRIPEPFEVLRAIERRDEMYLMDVRDRAFPLLLSTKAGDPPLLHALRIGASHRSIALLLVGAFSRYINNLEEQEMAKQGVRGVLKALRTNLKLAIDHDLAAERSDLAASFMQVLVMSEGERWVSAQAEAVGRELRVGVDRSGEGRRFATRELGRAELIASLEDYIGNATVDLLLLGAWGLAREVVGGEGISTSSFARDDRVYRAFCERLDGIGLSERERLRWQLRVLRAAVGGRRTTYRRKVELLEAELDDG</sequence>
<name>A0A550CT78_9AGAR</name>
<dbReference type="Proteomes" id="UP000320762">
    <property type="component" value="Unassembled WGS sequence"/>
</dbReference>
<feature type="region of interest" description="Disordered" evidence="1">
    <location>
        <begin position="1"/>
        <end position="21"/>
    </location>
</feature>